<accession>A0A444XWW3</accession>
<dbReference type="EMBL" id="SDMP01000018">
    <property type="protein sequence ID" value="RYQ94242.1"/>
    <property type="molecule type" value="Genomic_DNA"/>
</dbReference>
<comment type="caution">
    <text evidence="1">The sequence shown here is derived from an EMBL/GenBank/DDBJ whole genome shotgun (WGS) entry which is preliminary data.</text>
</comment>
<dbReference type="Proteomes" id="UP000289738">
    <property type="component" value="Chromosome B08"/>
</dbReference>
<organism evidence="1 2">
    <name type="scientific">Arachis hypogaea</name>
    <name type="common">Peanut</name>
    <dbReference type="NCBI Taxonomy" id="3818"/>
    <lineage>
        <taxon>Eukaryota</taxon>
        <taxon>Viridiplantae</taxon>
        <taxon>Streptophyta</taxon>
        <taxon>Embryophyta</taxon>
        <taxon>Tracheophyta</taxon>
        <taxon>Spermatophyta</taxon>
        <taxon>Magnoliopsida</taxon>
        <taxon>eudicotyledons</taxon>
        <taxon>Gunneridae</taxon>
        <taxon>Pentapetalae</taxon>
        <taxon>rosids</taxon>
        <taxon>fabids</taxon>
        <taxon>Fabales</taxon>
        <taxon>Fabaceae</taxon>
        <taxon>Papilionoideae</taxon>
        <taxon>50 kb inversion clade</taxon>
        <taxon>dalbergioids sensu lato</taxon>
        <taxon>Dalbergieae</taxon>
        <taxon>Pterocarpus clade</taxon>
        <taxon>Arachis</taxon>
    </lineage>
</organism>
<proteinExistence type="predicted"/>
<evidence type="ECO:0000313" key="2">
    <source>
        <dbReference type="Proteomes" id="UP000289738"/>
    </source>
</evidence>
<gene>
    <name evidence="1" type="ORF">Ahy_B08g089121</name>
</gene>
<dbReference type="AlphaFoldDB" id="A0A444XWW3"/>
<sequence>MTGLEVDANGNGSLKKLKPSETIGKNIQCRELFVVELEQVVIYPLQKMENEAQRAFPRIFGHGAFG</sequence>
<keyword evidence="2" id="KW-1185">Reference proteome</keyword>
<name>A0A444XWW3_ARAHY</name>
<evidence type="ECO:0000313" key="1">
    <source>
        <dbReference type="EMBL" id="RYQ94242.1"/>
    </source>
</evidence>
<protein>
    <submittedName>
        <fullName evidence="1">Uncharacterized protein</fullName>
    </submittedName>
</protein>
<reference evidence="1 2" key="1">
    <citation type="submission" date="2019-01" db="EMBL/GenBank/DDBJ databases">
        <title>Sequencing of cultivated peanut Arachis hypogaea provides insights into genome evolution and oil improvement.</title>
        <authorList>
            <person name="Chen X."/>
        </authorList>
    </citation>
    <scope>NUCLEOTIDE SEQUENCE [LARGE SCALE GENOMIC DNA]</scope>
    <source>
        <strain evidence="2">cv. Fuhuasheng</strain>
        <tissue evidence="1">Leaves</tissue>
    </source>
</reference>